<dbReference type="InterPro" id="IPR001854">
    <property type="entry name" value="Ribosomal_uL29"/>
</dbReference>
<dbReference type="HAMAP" id="MF_00374">
    <property type="entry name" value="Ribosomal_uL29"/>
    <property type="match status" value="1"/>
</dbReference>
<dbReference type="FunFam" id="1.10.287.310:FF:000001">
    <property type="entry name" value="50S ribosomal protein L29"/>
    <property type="match status" value="1"/>
</dbReference>
<evidence type="ECO:0000313" key="7">
    <source>
        <dbReference type="Proteomes" id="UP000752292"/>
    </source>
</evidence>
<comment type="caution">
    <text evidence="6">The sequence shown here is derived from an EMBL/GenBank/DDBJ whole genome shotgun (WGS) entry which is preliminary data.</text>
</comment>
<evidence type="ECO:0000256" key="4">
    <source>
        <dbReference type="ARBA" id="ARBA00035204"/>
    </source>
</evidence>
<dbReference type="SUPFAM" id="SSF46561">
    <property type="entry name" value="Ribosomal protein L29 (L29p)"/>
    <property type="match status" value="1"/>
</dbReference>
<keyword evidence="3 5" id="KW-0687">Ribonucleoprotein</keyword>
<gene>
    <name evidence="5 6" type="primary">rpmC</name>
    <name evidence="6" type="ORF">HY618_04620</name>
</gene>
<dbReference type="PANTHER" id="PTHR10916:SF0">
    <property type="entry name" value="LARGE RIBOSOMAL SUBUNIT PROTEIN UL29C"/>
    <property type="match status" value="1"/>
</dbReference>
<dbReference type="GO" id="GO:0003735">
    <property type="term" value="F:structural constituent of ribosome"/>
    <property type="evidence" value="ECO:0007669"/>
    <property type="project" value="InterPro"/>
</dbReference>
<dbReference type="Gene3D" id="1.10.287.310">
    <property type="match status" value="1"/>
</dbReference>
<dbReference type="InterPro" id="IPR050063">
    <property type="entry name" value="Ribosomal_protein_uL29"/>
</dbReference>
<accession>A0A933EA74</accession>
<dbReference type="AlphaFoldDB" id="A0A933EA74"/>
<name>A0A933EA74_UNCTE</name>
<dbReference type="CDD" id="cd00427">
    <property type="entry name" value="Ribosomal_L29_HIP"/>
    <property type="match status" value="1"/>
</dbReference>
<dbReference type="NCBIfam" id="TIGR00012">
    <property type="entry name" value="L29"/>
    <property type="match status" value="1"/>
</dbReference>
<evidence type="ECO:0000256" key="1">
    <source>
        <dbReference type="ARBA" id="ARBA00009254"/>
    </source>
</evidence>
<evidence type="ECO:0000256" key="5">
    <source>
        <dbReference type="HAMAP-Rule" id="MF_00374"/>
    </source>
</evidence>
<dbReference type="GO" id="GO:0022625">
    <property type="term" value="C:cytosolic large ribosomal subunit"/>
    <property type="evidence" value="ECO:0007669"/>
    <property type="project" value="TreeGrafter"/>
</dbReference>
<keyword evidence="2 5" id="KW-0689">Ribosomal protein</keyword>
<dbReference type="EMBL" id="JACQRX010000202">
    <property type="protein sequence ID" value="MBI4251724.1"/>
    <property type="molecule type" value="Genomic_DNA"/>
</dbReference>
<dbReference type="PANTHER" id="PTHR10916">
    <property type="entry name" value="60S RIBOSOMAL PROTEIN L35/50S RIBOSOMAL PROTEIN L29"/>
    <property type="match status" value="1"/>
</dbReference>
<dbReference type="PROSITE" id="PS00579">
    <property type="entry name" value="RIBOSOMAL_L29"/>
    <property type="match status" value="1"/>
</dbReference>
<dbReference type="InterPro" id="IPR036049">
    <property type="entry name" value="Ribosomal_uL29_sf"/>
</dbReference>
<comment type="similarity">
    <text evidence="1 5">Belongs to the universal ribosomal protein uL29 family.</text>
</comment>
<reference evidence="6" key="1">
    <citation type="submission" date="2020-07" db="EMBL/GenBank/DDBJ databases">
        <title>Huge and variable diversity of episymbiotic CPR bacteria and DPANN archaea in groundwater ecosystems.</title>
        <authorList>
            <person name="He C.Y."/>
            <person name="Keren R."/>
            <person name="Whittaker M."/>
            <person name="Farag I.F."/>
            <person name="Doudna J."/>
            <person name="Cate J.H.D."/>
            <person name="Banfield J.F."/>
        </authorList>
    </citation>
    <scope>NUCLEOTIDE SEQUENCE</scope>
    <source>
        <strain evidence="6">NC_groundwater_1370_Ag_S-0.2um_69_93</strain>
    </source>
</reference>
<dbReference type="InterPro" id="IPR018254">
    <property type="entry name" value="Ribosomal_uL29_CS"/>
</dbReference>
<dbReference type="Pfam" id="PF00831">
    <property type="entry name" value="Ribosomal_L29"/>
    <property type="match status" value="1"/>
</dbReference>
<evidence type="ECO:0000256" key="2">
    <source>
        <dbReference type="ARBA" id="ARBA00022980"/>
    </source>
</evidence>
<dbReference type="Proteomes" id="UP000752292">
    <property type="component" value="Unassembled WGS sequence"/>
</dbReference>
<organism evidence="6 7">
    <name type="scientific">Tectimicrobiota bacterium</name>
    <dbReference type="NCBI Taxonomy" id="2528274"/>
    <lineage>
        <taxon>Bacteria</taxon>
        <taxon>Pseudomonadati</taxon>
        <taxon>Nitrospinota/Tectimicrobiota group</taxon>
        <taxon>Candidatus Tectimicrobiota</taxon>
    </lineage>
</organism>
<evidence type="ECO:0000313" key="6">
    <source>
        <dbReference type="EMBL" id="MBI4251724.1"/>
    </source>
</evidence>
<proteinExistence type="inferred from homology"/>
<dbReference type="GO" id="GO:0006412">
    <property type="term" value="P:translation"/>
    <property type="evidence" value="ECO:0007669"/>
    <property type="project" value="UniProtKB-UniRule"/>
</dbReference>
<protein>
    <recommendedName>
        <fullName evidence="4 5">Large ribosomal subunit protein uL29</fullName>
    </recommendedName>
</protein>
<sequence length="69" mass="7998">MKFAQVRELSPEELVQKEGEIRRELFNLKFRKATGQLDNTARIRNLKRDLARVLTTRQQREAEASAGGK</sequence>
<evidence type="ECO:0000256" key="3">
    <source>
        <dbReference type="ARBA" id="ARBA00023274"/>
    </source>
</evidence>